<dbReference type="RefSeq" id="WP_163472509.1">
    <property type="nucleotide sequence ID" value="NZ_JAAGWZ010000001.1"/>
</dbReference>
<accession>A0A7C9PML6</accession>
<reference evidence="1 2" key="1">
    <citation type="journal article" date="2014" name="Int. J. Syst. Evol. Microbiol.">
        <title>Description of Galbitalea soli gen. nov., sp. nov., and Frondihabitans sucicola sp. nov.</title>
        <authorList>
            <person name="Kim S.J."/>
            <person name="Lim J.M."/>
            <person name="Ahn J.H."/>
            <person name="Weon H.Y."/>
            <person name="Hamada M."/>
            <person name="Suzuki K."/>
            <person name="Ahn T.Y."/>
            <person name="Kwon S.W."/>
        </authorList>
    </citation>
    <scope>NUCLEOTIDE SEQUENCE [LARGE SCALE GENOMIC DNA]</scope>
    <source>
        <strain evidence="1 2">NBRC 108727</strain>
    </source>
</reference>
<dbReference type="EMBL" id="JAAGWZ010000001">
    <property type="protein sequence ID" value="NEM90907.1"/>
    <property type="molecule type" value="Genomic_DNA"/>
</dbReference>
<dbReference type="Proteomes" id="UP000479756">
    <property type="component" value="Unassembled WGS sequence"/>
</dbReference>
<name>A0A7C9PML6_9MICO</name>
<proteinExistence type="predicted"/>
<organism evidence="1 2">
    <name type="scientific">Galbitalea soli</name>
    <dbReference type="NCBI Taxonomy" id="1268042"/>
    <lineage>
        <taxon>Bacteria</taxon>
        <taxon>Bacillati</taxon>
        <taxon>Actinomycetota</taxon>
        <taxon>Actinomycetes</taxon>
        <taxon>Micrococcales</taxon>
        <taxon>Microbacteriaceae</taxon>
        <taxon>Galbitalea</taxon>
    </lineage>
</organism>
<dbReference type="AlphaFoldDB" id="A0A7C9PML6"/>
<comment type="caution">
    <text evidence="1">The sequence shown here is derived from an EMBL/GenBank/DDBJ whole genome shotgun (WGS) entry which is preliminary data.</text>
</comment>
<gene>
    <name evidence="1" type="ORF">G3T37_06010</name>
</gene>
<sequence length="92" mass="10348">MAYLVLLALPFLLLGGLISWAIEWTGLLVNWLRDRRARRAARIEAELDRTQMQLRATILQLANQLGGDAHEARKALIRESFLASGKVPPTQL</sequence>
<protein>
    <submittedName>
        <fullName evidence="1">Uncharacterized protein</fullName>
    </submittedName>
</protein>
<keyword evidence="2" id="KW-1185">Reference proteome</keyword>
<evidence type="ECO:0000313" key="1">
    <source>
        <dbReference type="EMBL" id="NEM90907.1"/>
    </source>
</evidence>
<evidence type="ECO:0000313" key="2">
    <source>
        <dbReference type="Proteomes" id="UP000479756"/>
    </source>
</evidence>